<feature type="domain" description="Alcohol dehydrogenase-like N-terminal" evidence="2">
    <location>
        <begin position="75"/>
        <end position="133"/>
    </location>
</feature>
<feature type="compositionally biased region" description="Low complexity" evidence="1">
    <location>
        <begin position="122"/>
        <end position="134"/>
    </location>
</feature>
<evidence type="ECO:0000313" key="3">
    <source>
        <dbReference type="EMBL" id="MFC4507710.1"/>
    </source>
</evidence>
<keyword evidence="4" id="KW-1185">Reference proteome</keyword>
<dbReference type="InterPro" id="IPR011032">
    <property type="entry name" value="GroES-like_sf"/>
</dbReference>
<protein>
    <submittedName>
        <fullName evidence="3">Alcohol dehydrogenase catalytic domain-containing protein</fullName>
    </submittedName>
</protein>
<name>A0ABV9B9G4_9ACTN</name>
<feature type="region of interest" description="Disordered" evidence="1">
    <location>
        <begin position="107"/>
        <end position="134"/>
    </location>
</feature>
<organism evidence="3 4">
    <name type="scientific">Streptomyces vulcanius</name>
    <dbReference type="NCBI Taxonomy" id="1441876"/>
    <lineage>
        <taxon>Bacteria</taxon>
        <taxon>Bacillati</taxon>
        <taxon>Actinomycetota</taxon>
        <taxon>Actinomycetes</taxon>
        <taxon>Kitasatosporales</taxon>
        <taxon>Streptomycetaceae</taxon>
        <taxon>Streptomyces</taxon>
    </lineage>
</organism>
<dbReference type="Proteomes" id="UP001595839">
    <property type="component" value="Unassembled WGS sequence"/>
</dbReference>
<gene>
    <name evidence="3" type="ORF">ACFPIH_51320</name>
</gene>
<feature type="region of interest" description="Disordered" evidence="1">
    <location>
        <begin position="1"/>
        <end position="42"/>
    </location>
</feature>
<dbReference type="Gene3D" id="3.90.180.10">
    <property type="entry name" value="Medium-chain alcohol dehydrogenases, catalytic domain"/>
    <property type="match status" value="1"/>
</dbReference>
<sequence>MASTRTSSAPAAFRRPTPQSRRSARGFARRPRSDRSGLASCEIRSTEGATTYVPRLGVDALRFWSRRYPPGVAASGWVRVKVRAAGVCLSDPHLIDGEQTGFRLASGEITPGREISGEADLPGPGVEGPSPGGR</sequence>
<evidence type="ECO:0000259" key="2">
    <source>
        <dbReference type="Pfam" id="PF08240"/>
    </source>
</evidence>
<feature type="compositionally biased region" description="Basic residues" evidence="1">
    <location>
        <begin position="22"/>
        <end position="32"/>
    </location>
</feature>
<accession>A0ABV9B9G4</accession>
<dbReference type="EMBL" id="JBHSFK010000060">
    <property type="protein sequence ID" value="MFC4507710.1"/>
    <property type="molecule type" value="Genomic_DNA"/>
</dbReference>
<dbReference type="InterPro" id="IPR013154">
    <property type="entry name" value="ADH-like_N"/>
</dbReference>
<evidence type="ECO:0000313" key="4">
    <source>
        <dbReference type="Proteomes" id="UP001595839"/>
    </source>
</evidence>
<dbReference type="SUPFAM" id="SSF50129">
    <property type="entry name" value="GroES-like"/>
    <property type="match status" value="1"/>
</dbReference>
<reference evidence="4" key="1">
    <citation type="journal article" date="2019" name="Int. J. Syst. Evol. Microbiol.">
        <title>The Global Catalogue of Microorganisms (GCM) 10K type strain sequencing project: providing services to taxonomists for standard genome sequencing and annotation.</title>
        <authorList>
            <consortium name="The Broad Institute Genomics Platform"/>
            <consortium name="The Broad Institute Genome Sequencing Center for Infectious Disease"/>
            <person name="Wu L."/>
            <person name="Ma J."/>
        </authorList>
    </citation>
    <scope>NUCLEOTIDE SEQUENCE [LARGE SCALE GENOMIC DNA]</scope>
    <source>
        <strain evidence="4">CGMCC 4.7177</strain>
    </source>
</reference>
<comment type="caution">
    <text evidence="3">The sequence shown here is derived from an EMBL/GenBank/DDBJ whole genome shotgun (WGS) entry which is preliminary data.</text>
</comment>
<evidence type="ECO:0000256" key="1">
    <source>
        <dbReference type="SAM" id="MobiDB-lite"/>
    </source>
</evidence>
<proteinExistence type="predicted"/>
<dbReference type="Pfam" id="PF08240">
    <property type="entry name" value="ADH_N"/>
    <property type="match status" value="1"/>
</dbReference>
<dbReference type="RefSeq" id="WP_381186825.1">
    <property type="nucleotide sequence ID" value="NZ_JBHSFK010000060.1"/>
</dbReference>